<dbReference type="InterPro" id="IPR000089">
    <property type="entry name" value="Biotin_lipoyl"/>
</dbReference>
<comment type="function">
    <text evidence="3">The glycine cleavage system catalyzes the degradation of glycine. The H protein shuttles the methylamine group of glycine from the P protein to the T protein.</text>
</comment>
<feature type="modified residue" description="N6-lipoyllysine" evidence="3">
    <location>
        <position position="63"/>
    </location>
</feature>
<dbReference type="HAMAP" id="MF_00272">
    <property type="entry name" value="GcvH"/>
    <property type="match status" value="1"/>
</dbReference>
<comment type="cofactor">
    <cofactor evidence="3">
        <name>(R)-lipoate</name>
        <dbReference type="ChEBI" id="CHEBI:83088"/>
    </cofactor>
    <text evidence="3">Binds 1 lipoyl cofactor covalently.</text>
</comment>
<dbReference type="EMBL" id="CP121689">
    <property type="protein sequence ID" value="WZL77068.1"/>
    <property type="molecule type" value="Genomic_DNA"/>
</dbReference>
<accession>A0ABZ2YFG7</accession>
<feature type="domain" description="Lipoyl-binding" evidence="4">
    <location>
        <begin position="22"/>
        <end position="103"/>
    </location>
</feature>
<dbReference type="PANTHER" id="PTHR11715">
    <property type="entry name" value="GLYCINE CLEAVAGE SYSTEM H PROTEIN"/>
    <property type="match status" value="1"/>
</dbReference>
<comment type="similarity">
    <text evidence="1 3">Belongs to the GcvH family.</text>
</comment>
<proteinExistence type="inferred from homology"/>
<evidence type="ECO:0000256" key="3">
    <source>
        <dbReference type="HAMAP-Rule" id="MF_00272"/>
    </source>
</evidence>
<dbReference type="NCBIfam" id="TIGR00527">
    <property type="entry name" value="gcvH"/>
    <property type="match status" value="1"/>
</dbReference>
<keyword evidence="6" id="KW-1185">Reference proteome</keyword>
<evidence type="ECO:0000256" key="1">
    <source>
        <dbReference type="ARBA" id="ARBA00009249"/>
    </source>
</evidence>
<name>A0ABZ2YFG7_9BACT</name>
<gene>
    <name evidence="3 5" type="primary">gcvH</name>
    <name evidence="5" type="ORF">QBE54_04930</name>
</gene>
<evidence type="ECO:0000259" key="4">
    <source>
        <dbReference type="PROSITE" id="PS50968"/>
    </source>
</evidence>
<comment type="subunit">
    <text evidence="3">The glycine cleavage system is composed of four proteins: P, T, L and H.</text>
</comment>
<keyword evidence="2 3" id="KW-0450">Lipoyl</keyword>
<dbReference type="PANTHER" id="PTHR11715:SF3">
    <property type="entry name" value="GLYCINE CLEAVAGE SYSTEM H PROTEIN-RELATED"/>
    <property type="match status" value="1"/>
</dbReference>
<evidence type="ECO:0000313" key="5">
    <source>
        <dbReference type="EMBL" id="WZL77068.1"/>
    </source>
</evidence>
<dbReference type="Pfam" id="PF01597">
    <property type="entry name" value="GCV_H"/>
    <property type="match status" value="1"/>
</dbReference>
<organism evidence="5 6">
    <name type="scientific">Thermatribacter velox</name>
    <dbReference type="NCBI Taxonomy" id="3039681"/>
    <lineage>
        <taxon>Bacteria</taxon>
        <taxon>Pseudomonadati</taxon>
        <taxon>Atribacterota</taxon>
        <taxon>Atribacteria</taxon>
        <taxon>Atribacterales</taxon>
        <taxon>Thermatribacteraceae</taxon>
        <taxon>Thermatribacter</taxon>
    </lineage>
</organism>
<dbReference type="InterPro" id="IPR003016">
    <property type="entry name" value="2-oxoA_DH_lipoyl-BS"/>
</dbReference>
<protein>
    <recommendedName>
        <fullName evidence="3">Glycine cleavage system H protein</fullName>
    </recommendedName>
</protein>
<evidence type="ECO:0000256" key="2">
    <source>
        <dbReference type="ARBA" id="ARBA00022823"/>
    </source>
</evidence>
<dbReference type="PROSITE" id="PS00189">
    <property type="entry name" value="LIPOYL"/>
    <property type="match status" value="1"/>
</dbReference>
<dbReference type="NCBIfam" id="NF002270">
    <property type="entry name" value="PRK01202.1"/>
    <property type="match status" value="1"/>
</dbReference>
<reference evidence="5 6" key="1">
    <citation type="submission" date="2023-03" db="EMBL/GenBank/DDBJ databases">
        <title>Novel Species.</title>
        <authorList>
            <person name="Ma S."/>
        </authorList>
    </citation>
    <scope>NUCLEOTIDE SEQUENCE [LARGE SCALE GENOMIC DNA]</scope>
    <source>
        <strain evidence="5 6">B11</strain>
    </source>
</reference>
<dbReference type="Proteomes" id="UP001461341">
    <property type="component" value="Chromosome"/>
</dbReference>
<dbReference type="InterPro" id="IPR017453">
    <property type="entry name" value="GCV_H_sub"/>
</dbReference>
<dbReference type="InterPro" id="IPR002930">
    <property type="entry name" value="GCV_H"/>
</dbReference>
<sequence>MNIPEGLLYTKDHIWVKREGDMVTCGITDYAQSELGDVVFIELPSPGQKFKKGQKMGSVESVKSVSNLYAPVSGEIMEVNGALEEKPETINQKPYEGWIAKIKIEDEKELGELLTADQYRKFIQES</sequence>
<dbReference type="SUPFAM" id="SSF51230">
    <property type="entry name" value="Single hybrid motif"/>
    <property type="match status" value="1"/>
</dbReference>
<dbReference type="Gene3D" id="2.40.50.100">
    <property type="match status" value="1"/>
</dbReference>
<dbReference type="PROSITE" id="PS50968">
    <property type="entry name" value="BIOTINYL_LIPOYL"/>
    <property type="match status" value="1"/>
</dbReference>
<dbReference type="RefSeq" id="WP_369019234.1">
    <property type="nucleotide sequence ID" value="NZ_CP121689.1"/>
</dbReference>
<dbReference type="CDD" id="cd06848">
    <property type="entry name" value="GCS_H"/>
    <property type="match status" value="1"/>
</dbReference>
<dbReference type="InterPro" id="IPR011053">
    <property type="entry name" value="Single_hybrid_motif"/>
</dbReference>
<dbReference type="InterPro" id="IPR033753">
    <property type="entry name" value="GCV_H/Fam206"/>
</dbReference>
<evidence type="ECO:0000313" key="6">
    <source>
        <dbReference type="Proteomes" id="UP001461341"/>
    </source>
</evidence>